<evidence type="ECO:0000256" key="2">
    <source>
        <dbReference type="ARBA" id="ARBA00009993"/>
    </source>
</evidence>
<evidence type="ECO:0000259" key="6">
    <source>
        <dbReference type="Pfam" id="PF03931"/>
    </source>
</evidence>
<keyword evidence="4" id="KW-0813">Transport</keyword>
<comment type="pathway">
    <text evidence="1">Protein modification; protein ubiquitination.</text>
</comment>
<dbReference type="Proteomes" id="UP001237642">
    <property type="component" value="Unassembled WGS sequence"/>
</dbReference>
<dbReference type="SMART" id="SM00512">
    <property type="entry name" value="Skp1"/>
    <property type="match status" value="1"/>
</dbReference>
<dbReference type="InterPro" id="IPR016024">
    <property type="entry name" value="ARM-type_fold"/>
</dbReference>
<evidence type="ECO:0000313" key="8">
    <source>
        <dbReference type="Proteomes" id="UP001237642"/>
    </source>
</evidence>
<dbReference type="SUPFAM" id="SSF54695">
    <property type="entry name" value="POZ domain"/>
    <property type="match status" value="1"/>
</dbReference>
<dbReference type="AlphaFoldDB" id="A0AAD8I9W0"/>
<feature type="domain" description="SKP1 component POZ" evidence="6">
    <location>
        <begin position="250"/>
        <end position="307"/>
    </location>
</feature>
<evidence type="ECO:0000313" key="7">
    <source>
        <dbReference type="EMBL" id="KAK1381877.1"/>
    </source>
</evidence>
<dbReference type="InterPro" id="IPR016073">
    <property type="entry name" value="Skp1_comp_POZ"/>
</dbReference>
<reference evidence="7" key="2">
    <citation type="submission" date="2023-05" db="EMBL/GenBank/DDBJ databases">
        <authorList>
            <person name="Schelkunov M.I."/>
        </authorList>
    </citation>
    <scope>NUCLEOTIDE SEQUENCE</scope>
    <source>
        <strain evidence="7">Hsosn_3</strain>
        <tissue evidence="7">Leaf</tissue>
    </source>
</reference>
<dbReference type="Gene3D" id="1.25.10.10">
    <property type="entry name" value="Leucine-rich Repeat Variant"/>
    <property type="match status" value="1"/>
</dbReference>
<dbReference type="InterPro" id="IPR036296">
    <property type="entry name" value="SKP1-like_dim_sf"/>
</dbReference>
<protein>
    <recommendedName>
        <fullName evidence="6">SKP1 component POZ domain-containing protein</fullName>
    </recommendedName>
</protein>
<organism evidence="7 8">
    <name type="scientific">Heracleum sosnowskyi</name>
    <dbReference type="NCBI Taxonomy" id="360622"/>
    <lineage>
        <taxon>Eukaryota</taxon>
        <taxon>Viridiplantae</taxon>
        <taxon>Streptophyta</taxon>
        <taxon>Embryophyta</taxon>
        <taxon>Tracheophyta</taxon>
        <taxon>Spermatophyta</taxon>
        <taxon>Magnoliopsida</taxon>
        <taxon>eudicotyledons</taxon>
        <taxon>Gunneridae</taxon>
        <taxon>Pentapetalae</taxon>
        <taxon>asterids</taxon>
        <taxon>campanulids</taxon>
        <taxon>Apiales</taxon>
        <taxon>Apiaceae</taxon>
        <taxon>Apioideae</taxon>
        <taxon>apioid superclade</taxon>
        <taxon>Tordylieae</taxon>
        <taxon>Tordyliinae</taxon>
        <taxon>Heracleum</taxon>
    </lineage>
</organism>
<comment type="similarity">
    <text evidence="2">Belongs to the SKP1 family.</text>
</comment>
<dbReference type="InterPro" id="IPR011333">
    <property type="entry name" value="SKP1/BTB/POZ_sf"/>
</dbReference>
<dbReference type="SUPFAM" id="SSF81382">
    <property type="entry name" value="Skp1 dimerisation domain-like"/>
    <property type="match status" value="1"/>
</dbReference>
<dbReference type="PANTHER" id="PTHR23316">
    <property type="entry name" value="IMPORTIN ALPHA"/>
    <property type="match status" value="1"/>
</dbReference>
<dbReference type="SUPFAM" id="SSF48371">
    <property type="entry name" value="ARM repeat"/>
    <property type="match status" value="1"/>
</dbReference>
<evidence type="ECO:0000256" key="3">
    <source>
        <dbReference type="ARBA" id="ARBA00010394"/>
    </source>
</evidence>
<reference evidence="7" key="1">
    <citation type="submission" date="2023-02" db="EMBL/GenBank/DDBJ databases">
        <title>Genome of toxic invasive species Heracleum sosnowskyi carries increased number of genes despite the absence of recent whole-genome duplications.</title>
        <authorList>
            <person name="Schelkunov M."/>
            <person name="Shtratnikova V."/>
            <person name="Makarenko M."/>
            <person name="Klepikova A."/>
            <person name="Omelchenko D."/>
            <person name="Novikova G."/>
            <person name="Obukhova E."/>
            <person name="Bogdanov V."/>
            <person name="Penin A."/>
            <person name="Logacheva M."/>
        </authorList>
    </citation>
    <scope>NUCLEOTIDE SEQUENCE</scope>
    <source>
        <strain evidence="7">Hsosn_3</strain>
        <tissue evidence="7">Leaf</tissue>
    </source>
</reference>
<dbReference type="Pfam" id="PF03931">
    <property type="entry name" value="Skp1_POZ"/>
    <property type="match status" value="1"/>
</dbReference>
<dbReference type="Gene3D" id="3.30.710.10">
    <property type="entry name" value="Potassium Channel Kv1.1, Chain A"/>
    <property type="match status" value="1"/>
</dbReference>
<name>A0AAD8I9W0_9APIA</name>
<evidence type="ECO:0000256" key="1">
    <source>
        <dbReference type="ARBA" id="ARBA00004906"/>
    </source>
</evidence>
<sequence>MTYFGNDIVLPEKQLGTIKLKTGRGIQYLYKVDHADTRMPSIKYGDTIPLTIKGPTLTFDDLVYLDFDLFCGAFKGTQDLKEWEPYEREVSRERVLFQSVDGTGWVVVNIGRSTGALITNVKLSLINNPTAANVSGVVFAANSELDIPDCRSVLFLKNPGNEIKVGPDGVIPLSKSFVGVPVDCQLSVRVSLIINGDPHTSVLKFDPIDEGVVAEFIPNEKEAKIQIEVTWGVGADVAPIYDIDFIYQRKIKLWSADDKSFMVEEAVALEFHPLRDMIKQSSSKELEYCISGITGKILLEVIKYFRSRVDRHSYSTCFTDGYFQQHDLVTLFNLIQAAHHLQDKRLMDLTCGALANSVKTRTYREIMKMSNIDDASIQILTRTHSEEGVPSIDSILRQRGQETFINRMLLVDVPISSLAKKHLFLFKDENPFFAQCLRDFLECMESQNSDLEKLLKATKQLHDLIDKDAGLVDYLSFGDVRHLLSILREIDNNKDMADIYINIQSLAVRILSHVLSHSRFSEFSLPAAPALVRLLYNSSTAISIAGAMALTRLAFASHECYGVILHTGALEIAQKIVLEDRKDSDLIQWLAKFLAVICSRGLPPAKVKVVLAISKDLLLMHSFRDRHIVPICYALQFLTDRRHVTTAIAIKGETWNKLIKILVERICHPLYITHGVAGPVVYESIVTGGAALGVVGNIARWGPRDKVQTLADDSALLRCLRRMLCFEPKFVKEVCQIISNIAARSRTWIKVMQSAKLIEPLCSLLESDTSESDIKMEAAWAIFNGIYGDRCQKIDNYSKGFHVQSRNTVSQLGR</sequence>
<evidence type="ECO:0000256" key="4">
    <source>
        <dbReference type="ARBA" id="ARBA00022448"/>
    </source>
</evidence>
<dbReference type="GO" id="GO:0006511">
    <property type="term" value="P:ubiquitin-dependent protein catabolic process"/>
    <property type="evidence" value="ECO:0007669"/>
    <property type="project" value="InterPro"/>
</dbReference>
<keyword evidence="5" id="KW-0653">Protein transport</keyword>
<evidence type="ECO:0000256" key="5">
    <source>
        <dbReference type="ARBA" id="ARBA00022927"/>
    </source>
</evidence>
<accession>A0AAD8I9W0</accession>
<dbReference type="EMBL" id="JAUIZM010000005">
    <property type="protein sequence ID" value="KAK1381877.1"/>
    <property type="molecule type" value="Genomic_DNA"/>
</dbReference>
<proteinExistence type="inferred from homology"/>
<gene>
    <name evidence="7" type="ORF">POM88_019612</name>
</gene>
<keyword evidence="8" id="KW-1185">Reference proteome</keyword>
<comment type="caution">
    <text evidence="7">The sequence shown here is derived from an EMBL/GenBank/DDBJ whole genome shotgun (WGS) entry which is preliminary data.</text>
</comment>
<dbReference type="InterPro" id="IPR001232">
    <property type="entry name" value="SKP1-like"/>
</dbReference>
<comment type="similarity">
    <text evidence="3">Belongs to the importin alpha family.</text>
</comment>
<dbReference type="GO" id="GO:0015031">
    <property type="term" value="P:protein transport"/>
    <property type="evidence" value="ECO:0007669"/>
    <property type="project" value="UniProtKB-KW"/>
</dbReference>
<dbReference type="InterPro" id="IPR011989">
    <property type="entry name" value="ARM-like"/>
</dbReference>
<dbReference type="GO" id="GO:0009867">
    <property type="term" value="P:jasmonic acid mediated signaling pathway"/>
    <property type="evidence" value="ECO:0007669"/>
    <property type="project" value="UniProtKB-ARBA"/>
</dbReference>